<name>A0ABM7WQ18_9BACT</name>
<evidence type="ECO:0000313" key="1">
    <source>
        <dbReference type="EMBL" id="BDG01556.1"/>
    </source>
</evidence>
<gene>
    <name evidence="1" type="ORF">AMOR_05520</name>
</gene>
<protein>
    <submittedName>
        <fullName evidence="1">Uncharacterized protein</fullName>
    </submittedName>
</protein>
<accession>A0ABM7WQ18</accession>
<evidence type="ECO:0000313" key="2">
    <source>
        <dbReference type="Proteomes" id="UP001162891"/>
    </source>
</evidence>
<sequence length="74" mass="8003">MDTVGVAVVGRNIDARTWHLPGWQEPLTLAADAGERAMRLAIASARVPQRIRMGASWLKDQAAKVAATPWAPRA</sequence>
<reference evidence="2" key="1">
    <citation type="journal article" date="2022" name="Int. J. Syst. Evol. Microbiol.">
        <title>Anaeromyxobacter oryzae sp. nov., Anaeromyxobacter diazotrophicus sp. nov. and Anaeromyxobacter paludicola sp. nov., isolated from paddy soils.</title>
        <authorList>
            <person name="Itoh H."/>
            <person name="Xu Z."/>
            <person name="Mise K."/>
            <person name="Masuda Y."/>
            <person name="Ushijima N."/>
            <person name="Hayakawa C."/>
            <person name="Shiratori Y."/>
            <person name="Senoo K."/>
        </authorList>
    </citation>
    <scope>NUCLEOTIDE SEQUENCE [LARGE SCALE GENOMIC DNA]</scope>
    <source>
        <strain evidence="2">Red232</strain>
    </source>
</reference>
<proteinExistence type="predicted"/>
<dbReference type="Proteomes" id="UP001162891">
    <property type="component" value="Chromosome"/>
</dbReference>
<dbReference type="EMBL" id="AP025591">
    <property type="protein sequence ID" value="BDG01556.1"/>
    <property type="molecule type" value="Genomic_DNA"/>
</dbReference>
<keyword evidence="2" id="KW-1185">Reference proteome</keyword>
<organism evidence="1 2">
    <name type="scientific">Anaeromyxobacter oryzae</name>
    <dbReference type="NCBI Taxonomy" id="2918170"/>
    <lineage>
        <taxon>Bacteria</taxon>
        <taxon>Pseudomonadati</taxon>
        <taxon>Myxococcota</taxon>
        <taxon>Myxococcia</taxon>
        <taxon>Myxococcales</taxon>
        <taxon>Cystobacterineae</taxon>
        <taxon>Anaeromyxobacteraceae</taxon>
        <taxon>Anaeromyxobacter</taxon>
    </lineage>
</organism>